<dbReference type="InterPro" id="IPR011990">
    <property type="entry name" value="TPR-like_helical_dom_sf"/>
</dbReference>
<dbReference type="Pfam" id="PF13525">
    <property type="entry name" value="YfiO"/>
    <property type="match status" value="1"/>
</dbReference>
<dbReference type="RefSeq" id="WP_108825033.1">
    <property type="nucleotide sequence ID" value="NZ_CP023004.1"/>
</dbReference>
<evidence type="ECO:0000313" key="5">
    <source>
        <dbReference type="EMBL" id="AWI09222.1"/>
    </source>
</evidence>
<dbReference type="NCBIfam" id="TIGR03302">
    <property type="entry name" value="OM_YfiO"/>
    <property type="match status" value="1"/>
</dbReference>
<dbReference type="Pfam" id="PF13174">
    <property type="entry name" value="TPR_6"/>
    <property type="match status" value="2"/>
</dbReference>
<keyword evidence="2" id="KW-0472">Membrane</keyword>
<dbReference type="Proteomes" id="UP000244896">
    <property type="component" value="Chromosome"/>
</dbReference>
<evidence type="ECO:0000259" key="4">
    <source>
        <dbReference type="Pfam" id="PF13525"/>
    </source>
</evidence>
<dbReference type="EMBL" id="CP023004">
    <property type="protein sequence ID" value="AWI09222.1"/>
    <property type="molecule type" value="Genomic_DNA"/>
</dbReference>
<dbReference type="AlphaFoldDB" id="A0A2U8E3X5"/>
<dbReference type="SMART" id="SM00028">
    <property type="entry name" value="TPR"/>
    <property type="match status" value="3"/>
</dbReference>
<dbReference type="InterPro" id="IPR039565">
    <property type="entry name" value="BamD-like"/>
</dbReference>
<evidence type="ECO:0000313" key="6">
    <source>
        <dbReference type="Proteomes" id="UP000244896"/>
    </source>
</evidence>
<proteinExistence type="predicted"/>
<gene>
    <name evidence="5" type="ORF">CKA38_08195</name>
</gene>
<dbReference type="SUPFAM" id="SSF48452">
    <property type="entry name" value="TPR-like"/>
    <property type="match status" value="1"/>
</dbReference>
<sequence length="378" mass="42499">MSNHTATRLRTLLALALVTLIAAPLGIAADLVWTPETGWKSEGGILTGLTGPDGRNALALMNAARKEEEAGKTKDAIKSYERVGKRYGNSIYAPEAMYRAATLRFERNEFPKAFTDYQTVVSRYPNTTRFNQIIGEQYIIAAAYLNGARSPFLWIFPGFTNREKAIQYFETILFNAPYSEYAPLCLMHIAAGHQRIGNTNESLYALDRLINNYGHSTLTPEAYIKIADIYASLVDGADYDQGATKEAVTYYEDFMILYPNDPHIVQAEKGLRKMKEIMAQSKINIADFYFKKRANYKAARVFYNEAITVFPDSDIAARARKRLEEVEVAAAKATQTPKKRKRNSWVSSEPINDFQLPHMSPIGPIGRMGLMVLSPFEI</sequence>
<dbReference type="KEGG" id="elut:CKA38_08195"/>
<name>A0A2U8E3X5_9BACT</name>
<keyword evidence="3" id="KW-0998">Cell outer membrane</keyword>
<keyword evidence="1" id="KW-0732">Signal</keyword>
<reference evidence="5 6" key="1">
    <citation type="journal article" date="2018" name="Syst. Appl. Microbiol.">
        <title>Ereboglobus luteus gen. nov. sp. nov. from cockroach guts, and new insights into the oxygen relationship of the genera Opitutus and Didymococcus (Verrucomicrobia: Opitutaceae).</title>
        <authorList>
            <person name="Tegtmeier D."/>
            <person name="Belitz A."/>
            <person name="Radek R."/>
            <person name="Heimerl T."/>
            <person name="Brune A."/>
        </authorList>
    </citation>
    <scope>NUCLEOTIDE SEQUENCE [LARGE SCALE GENOMIC DNA]</scope>
    <source>
        <strain evidence="5 6">Ho45</strain>
    </source>
</reference>
<evidence type="ECO:0000256" key="2">
    <source>
        <dbReference type="ARBA" id="ARBA00023136"/>
    </source>
</evidence>
<accession>A0A2U8E3X5</accession>
<evidence type="ECO:0000256" key="1">
    <source>
        <dbReference type="ARBA" id="ARBA00022729"/>
    </source>
</evidence>
<protein>
    <recommendedName>
        <fullName evidence="4">Outer membrane lipoprotein BamD-like domain-containing protein</fullName>
    </recommendedName>
</protein>
<dbReference type="Gene3D" id="1.25.40.10">
    <property type="entry name" value="Tetratricopeptide repeat domain"/>
    <property type="match status" value="2"/>
</dbReference>
<dbReference type="InterPro" id="IPR019734">
    <property type="entry name" value="TPR_rpt"/>
</dbReference>
<evidence type="ECO:0000256" key="3">
    <source>
        <dbReference type="ARBA" id="ARBA00023237"/>
    </source>
</evidence>
<organism evidence="5 6">
    <name type="scientific">Ereboglobus luteus</name>
    <dbReference type="NCBI Taxonomy" id="1796921"/>
    <lineage>
        <taxon>Bacteria</taxon>
        <taxon>Pseudomonadati</taxon>
        <taxon>Verrucomicrobiota</taxon>
        <taxon>Opitutia</taxon>
        <taxon>Opitutales</taxon>
        <taxon>Opitutaceae</taxon>
        <taxon>Ereboglobus</taxon>
    </lineage>
</organism>
<keyword evidence="6" id="KW-1185">Reference proteome</keyword>
<dbReference type="InterPro" id="IPR017689">
    <property type="entry name" value="BamD"/>
</dbReference>
<dbReference type="OrthoDB" id="187963at2"/>
<feature type="domain" description="Outer membrane lipoprotein BamD-like" evidence="4">
    <location>
        <begin position="163"/>
        <end position="323"/>
    </location>
</feature>